<dbReference type="SUPFAM" id="SSF51905">
    <property type="entry name" value="FAD/NAD(P)-binding domain"/>
    <property type="match status" value="1"/>
</dbReference>
<dbReference type="Gene3D" id="3.50.50.60">
    <property type="entry name" value="FAD/NAD(P)-binding domain"/>
    <property type="match status" value="1"/>
</dbReference>
<evidence type="ECO:0000313" key="2">
    <source>
        <dbReference type="EMBL" id="KAF2230133.1"/>
    </source>
</evidence>
<dbReference type="OrthoDB" id="269227at2759"/>
<accession>A0A6A6GXR2</accession>
<sequence>MLVVHFFSLALPAALSKEVGGLGFGSGYTHQNGIGRLLGSSFGFPGTNVTIDYVVRVVGGGTAGLTVAKRLAENSSLSIAVIEAGGFYELDSGNFSEIPANENLYANAPPTTDWEIFTTPRTVCEMAPDDKQFVGLTVLVATEWAIHSLQSREMPWRIVSTQRR</sequence>
<feature type="chain" id="PRO_5025338143" evidence="1">
    <location>
        <begin position="17"/>
        <end position="164"/>
    </location>
</feature>
<evidence type="ECO:0000313" key="3">
    <source>
        <dbReference type="Proteomes" id="UP000800092"/>
    </source>
</evidence>
<name>A0A6A6GXR2_VIRVR</name>
<dbReference type="Proteomes" id="UP000800092">
    <property type="component" value="Unassembled WGS sequence"/>
</dbReference>
<feature type="signal peptide" evidence="1">
    <location>
        <begin position="1"/>
        <end position="16"/>
    </location>
</feature>
<dbReference type="AlphaFoldDB" id="A0A6A6GXR2"/>
<reference evidence="2" key="1">
    <citation type="journal article" date="2020" name="Stud. Mycol.">
        <title>101 Dothideomycetes genomes: a test case for predicting lifestyles and emergence of pathogens.</title>
        <authorList>
            <person name="Haridas S."/>
            <person name="Albert R."/>
            <person name="Binder M."/>
            <person name="Bloem J."/>
            <person name="Labutti K."/>
            <person name="Salamov A."/>
            <person name="Andreopoulos B."/>
            <person name="Baker S."/>
            <person name="Barry K."/>
            <person name="Bills G."/>
            <person name="Bluhm B."/>
            <person name="Cannon C."/>
            <person name="Castanera R."/>
            <person name="Culley D."/>
            <person name="Daum C."/>
            <person name="Ezra D."/>
            <person name="Gonzalez J."/>
            <person name="Henrissat B."/>
            <person name="Kuo A."/>
            <person name="Liang C."/>
            <person name="Lipzen A."/>
            <person name="Lutzoni F."/>
            <person name="Magnuson J."/>
            <person name="Mondo S."/>
            <person name="Nolan M."/>
            <person name="Ohm R."/>
            <person name="Pangilinan J."/>
            <person name="Park H.-J."/>
            <person name="Ramirez L."/>
            <person name="Alfaro M."/>
            <person name="Sun H."/>
            <person name="Tritt A."/>
            <person name="Yoshinaga Y."/>
            <person name="Zwiers L.-H."/>
            <person name="Turgeon B."/>
            <person name="Goodwin S."/>
            <person name="Spatafora J."/>
            <person name="Crous P."/>
            <person name="Grigoriev I."/>
        </authorList>
    </citation>
    <scope>NUCLEOTIDE SEQUENCE</scope>
    <source>
        <strain evidence="2">Tuck. ex Michener</strain>
    </source>
</reference>
<proteinExistence type="predicted"/>
<keyword evidence="1" id="KW-0732">Signal</keyword>
<evidence type="ECO:0000256" key="1">
    <source>
        <dbReference type="SAM" id="SignalP"/>
    </source>
</evidence>
<dbReference type="InterPro" id="IPR036188">
    <property type="entry name" value="FAD/NAD-bd_sf"/>
</dbReference>
<gene>
    <name evidence="2" type="ORF">EV356DRAFT_352071</name>
</gene>
<dbReference type="Gene3D" id="3.30.560.10">
    <property type="entry name" value="Glucose Oxidase, domain 3"/>
    <property type="match status" value="1"/>
</dbReference>
<protein>
    <submittedName>
        <fullName evidence="2">Uncharacterized protein</fullName>
    </submittedName>
</protein>
<keyword evidence="3" id="KW-1185">Reference proteome</keyword>
<dbReference type="EMBL" id="ML991847">
    <property type="protein sequence ID" value="KAF2230133.1"/>
    <property type="molecule type" value="Genomic_DNA"/>
</dbReference>
<organism evidence="2 3">
    <name type="scientific">Viridothelium virens</name>
    <name type="common">Speckled blister lichen</name>
    <name type="synonym">Trypethelium virens</name>
    <dbReference type="NCBI Taxonomy" id="1048519"/>
    <lineage>
        <taxon>Eukaryota</taxon>
        <taxon>Fungi</taxon>
        <taxon>Dikarya</taxon>
        <taxon>Ascomycota</taxon>
        <taxon>Pezizomycotina</taxon>
        <taxon>Dothideomycetes</taxon>
        <taxon>Dothideomycetes incertae sedis</taxon>
        <taxon>Trypetheliales</taxon>
        <taxon>Trypetheliaceae</taxon>
        <taxon>Viridothelium</taxon>
    </lineage>
</organism>